<proteinExistence type="predicted"/>
<dbReference type="SUPFAM" id="SSF103473">
    <property type="entry name" value="MFS general substrate transporter"/>
    <property type="match status" value="1"/>
</dbReference>
<name>A0AAU8FH65_9BACT</name>
<accession>A0AAU8FH65</accession>
<dbReference type="PANTHER" id="PTHR43129:SF1">
    <property type="entry name" value="FOSMIDOMYCIN RESISTANCE PROTEIN"/>
    <property type="match status" value="1"/>
</dbReference>
<dbReference type="PANTHER" id="PTHR43129">
    <property type="entry name" value="FOSMIDOMYCIN RESISTANCE PROTEIN"/>
    <property type="match status" value="1"/>
</dbReference>
<dbReference type="AlphaFoldDB" id="A0AAU8FH65"/>
<dbReference type="EMBL" id="CP159289">
    <property type="protein sequence ID" value="XCH23037.1"/>
    <property type="molecule type" value="Genomic_DNA"/>
</dbReference>
<reference evidence="1" key="1">
    <citation type="submission" date="2024-06" db="EMBL/GenBank/DDBJ databases">
        <title>Sequencing and assembly of the genome of Dyadobacter sp. strain 676, a symbiont of Cyamopsis tetragonoloba.</title>
        <authorList>
            <person name="Guro P."/>
            <person name="Sazanova A."/>
            <person name="Kuznetsova I."/>
            <person name="Belimov A."/>
            <person name="Safronova V."/>
        </authorList>
    </citation>
    <scope>NUCLEOTIDE SEQUENCE</scope>
    <source>
        <strain evidence="1">676</strain>
    </source>
</reference>
<evidence type="ECO:0000313" key="1">
    <source>
        <dbReference type="EMBL" id="XCH23037.1"/>
    </source>
</evidence>
<gene>
    <name evidence="1" type="ORF">ABV298_22265</name>
</gene>
<protein>
    <recommendedName>
        <fullName evidence="2">MFS transporter</fullName>
    </recommendedName>
</protein>
<dbReference type="GO" id="GO:0005886">
    <property type="term" value="C:plasma membrane"/>
    <property type="evidence" value="ECO:0007669"/>
    <property type="project" value="TreeGrafter"/>
</dbReference>
<dbReference type="InterPro" id="IPR036259">
    <property type="entry name" value="MFS_trans_sf"/>
</dbReference>
<dbReference type="RefSeq" id="WP_353718363.1">
    <property type="nucleotide sequence ID" value="NZ_CP159289.1"/>
</dbReference>
<evidence type="ECO:0008006" key="2">
    <source>
        <dbReference type="Google" id="ProtNLM"/>
    </source>
</evidence>
<organism evidence="1">
    <name type="scientific">Dyadobacter sp. 676</name>
    <dbReference type="NCBI Taxonomy" id="3088362"/>
    <lineage>
        <taxon>Bacteria</taxon>
        <taxon>Pseudomonadati</taxon>
        <taxon>Bacteroidota</taxon>
        <taxon>Cytophagia</taxon>
        <taxon>Cytophagales</taxon>
        <taxon>Spirosomataceae</taxon>
        <taxon>Dyadobacter</taxon>
    </lineage>
</organism>
<sequence>MAISVSHLLNDLIQSGISAIYPLLKSNYSLTFAQIGIITLAYQLTASILQPFVGSSIFHPEASRVAHLAFGYRA</sequence>